<dbReference type="SUPFAM" id="SSF47175">
    <property type="entry name" value="Cytochromes"/>
    <property type="match status" value="1"/>
</dbReference>
<evidence type="ECO:0000256" key="6">
    <source>
        <dbReference type="PIRSR" id="PIRSR000027-1"/>
    </source>
</evidence>
<organism evidence="9 10">
    <name type="scientific">Enterovibrio coralii</name>
    <dbReference type="NCBI Taxonomy" id="294935"/>
    <lineage>
        <taxon>Bacteria</taxon>
        <taxon>Pseudomonadati</taxon>
        <taxon>Pseudomonadota</taxon>
        <taxon>Gammaproteobacteria</taxon>
        <taxon>Vibrionales</taxon>
        <taxon>Vibrionaceae</taxon>
        <taxon>Enterovibrio</taxon>
    </lineage>
</organism>
<keyword evidence="4" id="KW-0249">Electron transport</keyword>
<evidence type="ECO:0000256" key="5">
    <source>
        <dbReference type="ARBA" id="ARBA00023004"/>
    </source>
</evidence>
<dbReference type="PROSITE" id="PS51009">
    <property type="entry name" value="CYTCII"/>
    <property type="match status" value="1"/>
</dbReference>
<sequence>MIKTTSFVSLSVAALLSVSAATASDFSSQVDARQSSFLSMADNLRQMKKLEDGSDSDWEQIKTLALENAKIMSELPVMFPEGSAQGSKSKDAVWSKWDKFESGLVSLGGEFDVMALAADEQNAKALKSAMKTADRSCKSCHRAFRAKW</sequence>
<dbReference type="GO" id="GO:0020037">
    <property type="term" value="F:heme binding"/>
    <property type="evidence" value="ECO:0007669"/>
    <property type="project" value="InterPro"/>
</dbReference>
<evidence type="ECO:0000256" key="3">
    <source>
        <dbReference type="ARBA" id="ARBA00022723"/>
    </source>
</evidence>
<evidence type="ECO:0008006" key="11">
    <source>
        <dbReference type="Google" id="ProtNLM"/>
    </source>
</evidence>
<dbReference type="AlphaFoldDB" id="A0A135I8M8"/>
<feature type="binding site" description="covalent" evidence="7">
    <location>
        <position position="137"/>
    </location>
    <ligand>
        <name>heme c</name>
        <dbReference type="ChEBI" id="CHEBI:61717"/>
    </ligand>
</feature>
<dbReference type="Proteomes" id="UP000070529">
    <property type="component" value="Unassembled WGS sequence"/>
</dbReference>
<feature type="binding site" description="covalent" evidence="7">
    <location>
        <position position="140"/>
    </location>
    <ligand>
        <name>heme c</name>
        <dbReference type="ChEBI" id="CHEBI:61717"/>
    </ligand>
</feature>
<feature type="binding site" description="axial binding residue" evidence="6">
    <location>
        <position position="141"/>
    </location>
    <ligand>
        <name>heme c</name>
        <dbReference type="ChEBI" id="CHEBI:61717"/>
    </ligand>
    <ligandPart>
        <name>Fe</name>
        <dbReference type="ChEBI" id="CHEBI:18248"/>
    </ligandPart>
</feature>
<dbReference type="Gene3D" id="1.20.120.10">
    <property type="entry name" value="Cytochrome c/b562"/>
    <property type="match status" value="1"/>
</dbReference>
<protein>
    <recommendedName>
        <fullName evidence="11">Cytochrome C</fullName>
    </recommendedName>
</protein>
<name>A0A135I8M8_9GAMM</name>
<evidence type="ECO:0000313" key="10">
    <source>
        <dbReference type="Proteomes" id="UP000070529"/>
    </source>
</evidence>
<dbReference type="GO" id="GO:0005506">
    <property type="term" value="F:iron ion binding"/>
    <property type="evidence" value="ECO:0007669"/>
    <property type="project" value="InterPro"/>
</dbReference>
<keyword evidence="10" id="KW-1185">Reference proteome</keyword>
<proteinExistence type="predicted"/>
<accession>A0A135I8M8</accession>
<dbReference type="GO" id="GO:0009055">
    <property type="term" value="F:electron transfer activity"/>
    <property type="evidence" value="ECO:0007669"/>
    <property type="project" value="InterPro"/>
</dbReference>
<dbReference type="STRING" id="294935.ATN88_02620"/>
<comment type="PTM">
    <text evidence="7">Binds 1 heme group per subunit.</text>
</comment>
<evidence type="ECO:0000256" key="8">
    <source>
        <dbReference type="SAM" id="SignalP"/>
    </source>
</evidence>
<dbReference type="EMBL" id="LNTY01000034">
    <property type="protein sequence ID" value="KXF81801.1"/>
    <property type="molecule type" value="Genomic_DNA"/>
</dbReference>
<feature type="signal peptide" evidence="8">
    <location>
        <begin position="1"/>
        <end position="23"/>
    </location>
</feature>
<keyword evidence="2 7" id="KW-0349">Heme</keyword>
<keyword evidence="8" id="KW-0732">Signal</keyword>
<evidence type="ECO:0000256" key="1">
    <source>
        <dbReference type="ARBA" id="ARBA00022448"/>
    </source>
</evidence>
<feature type="chain" id="PRO_5007465734" description="Cytochrome C" evidence="8">
    <location>
        <begin position="24"/>
        <end position="148"/>
    </location>
</feature>
<dbReference type="GO" id="GO:0042597">
    <property type="term" value="C:periplasmic space"/>
    <property type="evidence" value="ECO:0007669"/>
    <property type="project" value="InterPro"/>
</dbReference>
<evidence type="ECO:0000256" key="7">
    <source>
        <dbReference type="PIRSR" id="PIRSR000027-2"/>
    </source>
</evidence>
<dbReference type="GO" id="GO:0022900">
    <property type="term" value="P:electron transport chain"/>
    <property type="evidence" value="ECO:0007669"/>
    <property type="project" value="InterPro"/>
</dbReference>
<gene>
    <name evidence="9" type="ORF">ATN88_02620</name>
</gene>
<dbReference type="PIRSF" id="PIRSF000027">
    <property type="entry name" value="Cytc_c_prime"/>
    <property type="match status" value="1"/>
</dbReference>
<dbReference type="Pfam" id="PF01322">
    <property type="entry name" value="Cytochrom_C_2"/>
    <property type="match status" value="1"/>
</dbReference>
<reference evidence="9 10" key="1">
    <citation type="submission" date="2015-11" db="EMBL/GenBank/DDBJ databases">
        <title>Genomic Taxonomy of the Vibrionaceae.</title>
        <authorList>
            <person name="Gomez-Gil B."/>
            <person name="Enciso-Ibarra J."/>
        </authorList>
    </citation>
    <scope>NUCLEOTIDE SEQUENCE [LARGE SCALE GENOMIC DNA]</scope>
    <source>
        <strain evidence="9 10">CAIM 912</strain>
    </source>
</reference>
<evidence type="ECO:0000256" key="4">
    <source>
        <dbReference type="ARBA" id="ARBA00022982"/>
    </source>
</evidence>
<dbReference type="InterPro" id="IPR010980">
    <property type="entry name" value="Cyt_c/b562"/>
</dbReference>
<evidence type="ECO:0000256" key="2">
    <source>
        <dbReference type="ARBA" id="ARBA00022617"/>
    </source>
</evidence>
<dbReference type="InterPro" id="IPR002321">
    <property type="entry name" value="Cyt_c_II"/>
</dbReference>
<keyword evidence="3 6" id="KW-0479">Metal-binding</keyword>
<dbReference type="InterPro" id="IPR012127">
    <property type="entry name" value="Cyt_c_prime"/>
</dbReference>
<comment type="caution">
    <text evidence="9">The sequence shown here is derived from an EMBL/GenBank/DDBJ whole genome shotgun (WGS) entry which is preliminary data.</text>
</comment>
<keyword evidence="5 6" id="KW-0408">Iron</keyword>
<keyword evidence="1" id="KW-0813">Transport</keyword>
<evidence type="ECO:0000313" key="9">
    <source>
        <dbReference type="EMBL" id="KXF81801.1"/>
    </source>
</evidence>